<dbReference type="PANTHER" id="PTHR23055:SF178">
    <property type="entry name" value="NEUROCALCIN HOMOLOG"/>
    <property type="match status" value="1"/>
</dbReference>
<gene>
    <name evidence="7" type="ORF">OVA965_LOCUS10149</name>
    <name evidence="8" type="ORF">TMI583_LOCUS10145</name>
</gene>
<dbReference type="CDD" id="cd00051">
    <property type="entry name" value="EFh"/>
    <property type="match status" value="1"/>
</dbReference>
<comment type="caution">
    <text evidence="8">The sequence shown here is derived from an EMBL/GenBank/DDBJ whole genome shotgun (WGS) entry which is preliminary data.</text>
</comment>
<dbReference type="InterPro" id="IPR028846">
    <property type="entry name" value="Recoverin"/>
</dbReference>
<dbReference type="PROSITE" id="PS50222">
    <property type="entry name" value="EF_HAND_2"/>
    <property type="match status" value="3"/>
</dbReference>
<name>A0A8S2HX69_9BILA</name>
<keyword evidence="4" id="KW-0677">Repeat</keyword>
<dbReference type="EMBL" id="CAJNOK010003713">
    <property type="protein sequence ID" value="CAF0911561.1"/>
    <property type="molecule type" value="Genomic_DNA"/>
</dbReference>
<feature type="domain" description="EF-hand" evidence="6">
    <location>
        <begin position="149"/>
        <end position="184"/>
    </location>
</feature>
<dbReference type="Proteomes" id="UP000682733">
    <property type="component" value="Unassembled WGS sequence"/>
</dbReference>
<feature type="non-terminal residue" evidence="8">
    <location>
        <position position="1"/>
    </location>
</feature>
<dbReference type="Proteomes" id="UP000677228">
    <property type="component" value="Unassembled WGS sequence"/>
</dbReference>
<dbReference type="InterPro" id="IPR011992">
    <property type="entry name" value="EF-hand-dom_pair"/>
</dbReference>
<dbReference type="PRINTS" id="PR00450">
    <property type="entry name" value="RECOVERIN"/>
</dbReference>
<keyword evidence="2" id="KW-0519">Myristate</keyword>
<proteinExistence type="inferred from homology"/>
<sequence>KMGAGQSKGDAILNESTYDVITKYTKFKRNDILAWHERFLQQCPDDTQTMNKEQFCKFYRELRPQENVNRLSECVFRAFDLNGDHGVSFTEFLMAFFATTEAPLEQKLRYAFNVYDIDHNSSIDRNEILLVLRSMFELLGMDAKPDKYSYEMCADNIMKNLDVNSDERISKEEFIEGLKNDPFLRSLMNPFQHI</sequence>
<accession>A0A8S2HX69</accession>
<organism evidence="8 9">
    <name type="scientific">Didymodactylos carnosus</name>
    <dbReference type="NCBI Taxonomy" id="1234261"/>
    <lineage>
        <taxon>Eukaryota</taxon>
        <taxon>Metazoa</taxon>
        <taxon>Spiralia</taxon>
        <taxon>Gnathifera</taxon>
        <taxon>Rotifera</taxon>
        <taxon>Eurotatoria</taxon>
        <taxon>Bdelloidea</taxon>
        <taxon>Philodinida</taxon>
        <taxon>Philodinidae</taxon>
        <taxon>Didymodactylos</taxon>
    </lineage>
</organism>
<evidence type="ECO:0000256" key="3">
    <source>
        <dbReference type="ARBA" id="ARBA00022723"/>
    </source>
</evidence>
<evidence type="ECO:0000256" key="1">
    <source>
        <dbReference type="ARBA" id="ARBA00006049"/>
    </source>
</evidence>
<comment type="similarity">
    <text evidence="1">Belongs to the recoverin family.</text>
</comment>
<evidence type="ECO:0000256" key="5">
    <source>
        <dbReference type="ARBA" id="ARBA00023288"/>
    </source>
</evidence>
<dbReference type="SMART" id="SM00054">
    <property type="entry name" value="EFh"/>
    <property type="match status" value="3"/>
</dbReference>
<reference evidence="8" key="1">
    <citation type="submission" date="2021-02" db="EMBL/GenBank/DDBJ databases">
        <authorList>
            <person name="Nowell W R."/>
        </authorList>
    </citation>
    <scope>NUCLEOTIDE SEQUENCE</scope>
</reference>
<dbReference type="PANTHER" id="PTHR23055">
    <property type="entry name" value="CALCIUM BINDING PROTEINS"/>
    <property type="match status" value="1"/>
</dbReference>
<evidence type="ECO:0000313" key="8">
    <source>
        <dbReference type="EMBL" id="CAF3690563.1"/>
    </source>
</evidence>
<dbReference type="AlphaFoldDB" id="A0A8S2HX69"/>
<dbReference type="EMBL" id="CAJOBA010003714">
    <property type="protein sequence ID" value="CAF3690563.1"/>
    <property type="molecule type" value="Genomic_DNA"/>
</dbReference>
<feature type="domain" description="EF-hand" evidence="6">
    <location>
        <begin position="67"/>
        <end position="102"/>
    </location>
</feature>
<evidence type="ECO:0000313" key="7">
    <source>
        <dbReference type="EMBL" id="CAF0911561.1"/>
    </source>
</evidence>
<evidence type="ECO:0000259" key="6">
    <source>
        <dbReference type="PROSITE" id="PS50222"/>
    </source>
</evidence>
<evidence type="ECO:0000256" key="4">
    <source>
        <dbReference type="ARBA" id="ARBA00022737"/>
    </source>
</evidence>
<protein>
    <recommendedName>
        <fullName evidence="6">EF-hand domain-containing protein</fullName>
    </recommendedName>
</protein>
<feature type="domain" description="EF-hand" evidence="6">
    <location>
        <begin position="103"/>
        <end position="138"/>
    </location>
</feature>
<keyword evidence="3" id="KW-0479">Metal-binding</keyword>
<dbReference type="GO" id="GO:0005509">
    <property type="term" value="F:calcium ion binding"/>
    <property type="evidence" value="ECO:0007669"/>
    <property type="project" value="InterPro"/>
</dbReference>
<evidence type="ECO:0000313" key="9">
    <source>
        <dbReference type="Proteomes" id="UP000682733"/>
    </source>
</evidence>
<evidence type="ECO:0000256" key="2">
    <source>
        <dbReference type="ARBA" id="ARBA00022707"/>
    </source>
</evidence>
<dbReference type="Pfam" id="PF13499">
    <property type="entry name" value="EF-hand_7"/>
    <property type="match status" value="1"/>
</dbReference>
<keyword evidence="5" id="KW-0449">Lipoprotein</keyword>
<dbReference type="SUPFAM" id="SSF47473">
    <property type="entry name" value="EF-hand"/>
    <property type="match status" value="1"/>
</dbReference>
<dbReference type="InterPro" id="IPR002048">
    <property type="entry name" value="EF_hand_dom"/>
</dbReference>
<dbReference type="Gene3D" id="1.10.238.10">
    <property type="entry name" value="EF-hand"/>
    <property type="match status" value="1"/>
</dbReference>